<organism evidence="1 2">
    <name type="scientific">Sumerlaea chitinivorans</name>
    <dbReference type="NCBI Taxonomy" id="2250252"/>
    <lineage>
        <taxon>Bacteria</taxon>
        <taxon>Candidatus Sumerlaeota</taxon>
        <taxon>Candidatus Sumerlaeia</taxon>
        <taxon>Candidatus Sumerlaeales</taxon>
        <taxon>Candidatus Sumerlaeaceae</taxon>
        <taxon>Candidatus Sumerlaea</taxon>
    </lineage>
</organism>
<dbReference type="Pfam" id="PF14366">
    <property type="entry name" value="DUF4410"/>
    <property type="match status" value="1"/>
</dbReference>
<dbReference type="EMBL" id="CP030759">
    <property type="protein sequence ID" value="AXA34926.1"/>
    <property type="molecule type" value="Genomic_DNA"/>
</dbReference>
<sequence length="224" mass="24949">MRTKSHFGPIFIALVALTLLVGFTQVRPSGWLEDYRRLGHIGGVPLEQVWLDPLLDVGAYHTLYIAPIELDARAMRSKSVEEREMAQRLVDAFRATLNRELQDAEIFRVVSTDPYFSLTKQGGLTLRIRLTEFSRGNPALRGLIGFGVGATQVQVEGKLIENATGRVVGEFADRRLHPGGALVWGIQTAMNSEYLIGVDLKQILDGIVKLFIYLREEGPPASQF</sequence>
<evidence type="ECO:0000313" key="2">
    <source>
        <dbReference type="Proteomes" id="UP000262583"/>
    </source>
</evidence>
<accession>A0A2Z4Y1Y3</accession>
<name>A0A2Z4Y1Y3_SUMC1</name>
<reference evidence="1 2" key="1">
    <citation type="submission" date="2018-05" db="EMBL/GenBank/DDBJ databases">
        <title>A metagenomic window into the 2 km-deep terrestrial subsurface aquifer revealed taxonomically and functionally diverse microbial community comprising novel uncultured bacterial lineages.</title>
        <authorList>
            <person name="Kadnikov V.V."/>
            <person name="Mardanov A.V."/>
            <person name="Beletsky A.V."/>
            <person name="Banks D."/>
            <person name="Pimenov N.V."/>
            <person name="Frank Y.A."/>
            <person name="Karnachuk O.V."/>
            <person name="Ravin N.V."/>
        </authorList>
    </citation>
    <scope>NUCLEOTIDE SEQUENCE [LARGE SCALE GENOMIC DNA]</scope>
    <source>
        <strain evidence="1">BY</strain>
    </source>
</reference>
<dbReference type="InterPro" id="IPR025522">
    <property type="entry name" value="DUF4410"/>
</dbReference>
<evidence type="ECO:0008006" key="3">
    <source>
        <dbReference type="Google" id="ProtNLM"/>
    </source>
</evidence>
<dbReference type="Proteomes" id="UP000262583">
    <property type="component" value="Chromosome"/>
</dbReference>
<evidence type="ECO:0000313" key="1">
    <source>
        <dbReference type="EMBL" id="AXA34926.1"/>
    </source>
</evidence>
<dbReference type="AlphaFoldDB" id="A0A2Z4Y1Y3"/>
<dbReference type="KEGG" id="schv:BRCON_0149"/>
<gene>
    <name evidence="1" type="ORF">BRCON_0149</name>
</gene>
<proteinExistence type="predicted"/>
<protein>
    <recommendedName>
        <fullName evidence="3">DUF4410 domain-containing protein</fullName>
    </recommendedName>
</protein>